<dbReference type="EMBL" id="LSRQ01000366">
    <property type="protein sequence ID" value="OAY83259.1"/>
    <property type="molecule type" value="Genomic_DNA"/>
</dbReference>
<dbReference type="GO" id="GO:0006429">
    <property type="term" value="P:leucyl-tRNA aminoacylation"/>
    <property type="evidence" value="ECO:0007669"/>
    <property type="project" value="InterPro"/>
</dbReference>
<evidence type="ECO:0000256" key="2">
    <source>
        <dbReference type="SAM" id="MobiDB-lite"/>
    </source>
</evidence>
<evidence type="ECO:0000313" key="4">
    <source>
        <dbReference type="EMBL" id="OAY83259.1"/>
    </source>
</evidence>
<comment type="similarity">
    <text evidence="1">Belongs to the class-I aminoacyl-tRNA synthetase family.</text>
</comment>
<evidence type="ECO:0000259" key="3">
    <source>
        <dbReference type="Pfam" id="PF24810"/>
    </source>
</evidence>
<accession>A0A199W1U1</accession>
<gene>
    <name evidence="4" type="ORF">ACMD2_06585</name>
</gene>
<dbReference type="STRING" id="4615.A0A199W1U1"/>
<dbReference type="InterPro" id="IPR004493">
    <property type="entry name" value="Leu-tRNA-synth_Ia_arc/euk"/>
</dbReference>
<evidence type="ECO:0000313" key="5">
    <source>
        <dbReference type="Proteomes" id="UP000092600"/>
    </source>
</evidence>
<name>A0A199W1U1_ANACO</name>
<dbReference type="AlphaFoldDB" id="A0A199W1U1"/>
<keyword evidence="4" id="KW-0436">Ligase</keyword>
<dbReference type="GO" id="GO:0004823">
    <property type="term" value="F:leucine-tRNA ligase activity"/>
    <property type="evidence" value="ECO:0007669"/>
    <property type="project" value="InterPro"/>
</dbReference>
<proteinExistence type="inferred from homology"/>
<comment type="caution">
    <text evidence="4">The sequence shown here is derived from an EMBL/GenBank/DDBJ whole genome shotgun (WGS) entry which is preliminary data.</text>
</comment>
<evidence type="ECO:0000256" key="1">
    <source>
        <dbReference type="ARBA" id="ARBA00005594"/>
    </source>
</evidence>
<organism evidence="4 5">
    <name type="scientific">Ananas comosus</name>
    <name type="common">Pineapple</name>
    <name type="synonym">Ananas ananas</name>
    <dbReference type="NCBI Taxonomy" id="4615"/>
    <lineage>
        <taxon>Eukaryota</taxon>
        <taxon>Viridiplantae</taxon>
        <taxon>Streptophyta</taxon>
        <taxon>Embryophyta</taxon>
        <taxon>Tracheophyta</taxon>
        <taxon>Spermatophyta</taxon>
        <taxon>Magnoliopsida</taxon>
        <taxon>Liliopsida</taxon>
        <taxon>Poales</taxon>
        <taxon>Bromeliaceae</taxon>
        <taxon>Bromelioideae</taxon>
        <taxon>Ananas</taxon>
    </lineage>
</organism>
<dbReference type="PANTHER" id="PTHR45794">
    <property type="entry name" value="LEUCYL-TRNA SYNTHETASE"/>
    <property type="match status" value="1"/>
</dbReference>
<feature type="domain" description="Leucine--tRNA ligase RagD-binding" evidence="3">
    <location>
        <begin position="43"/>
        <end position="119"/>
    </location>
</feature>
<dbReference type="Proteomes" id="UP000092600">
    <property type="component" value="Unassembled WGS sequence"/>
</dbReference>
<protein>
    <submittedName>
        <fullName evidence="4">Leucine--tRNA ligase, cytoplasmic</fullName>
    </submittedName>
</protein>
<dbReference type="Pfam" id="PF24810">
    <property type="entry name" value="RBD_LARS1"/>
    <property type="match status" value="1"/>
</dbReference>
<dbReference type="InterPro" id="IPR055416">
    <property type="entry name" value="RBD_LARS1"/>
</dbReference>
<reference evidence="4 5" key="1">
    <citation type="journal article" date="2016" name="DNA Res.">
        <title>The draft genome of MD-2 pineapple using hybrid error correction of long reads.</title>
        <authorList>
            <person name="Redwan R.M."/>
            <person name="Saidin A."/>
            <person name="Kumar S.V."/>
        </authorList>
    </citation>
    <scope>NUCLEOTIDE SEQUENCE [LARGE SCALE GENOMIC DNA]</scope>
    <source>
        <strain evidence="5">cv. MD2</strain>
        <tissue evidence="4">Leaf</tissue>
    </source>
</reference>
<sequence length="189" mass="21046">MTVYSKSRGHLQNPRIKRYESPTSASAAPAEENKLTVGLIFVNERYDGWKEECLRILRSKFDDTTGSFAPDKEILEALKSSSIGNDANFKQIQKLCMPFIKFKKDETKEVGGRALDLKLPFGEIEVLKENIDVIKRQLGLEHVEVLCATDDSDRSKSGPHISLLTQNPPSPGNPVAIFLSKAEFSATGY</sequence>
<dbReference type="GO" id="GO:0005524">
    <property type="term" value="F:ATP binding"/>
    <property type="evidence" value="ECO:0007669"/>
    <property type="project" value="InterPro"/>
</dbReference>
<dbReference type="PANTHER" id="PTHR45794:SF1">
    <property type="entry name" value="LEUCINE--TRNA LIGASE, CYTOPLASMIC"/>
    <property type="match status" value="1"/>
</dbReference>
<feature type="region of interest" description="Disordered" evidence="2">
    <location>
        <begin position="1"/>
        <end position="27"/>
    </location>
</feature>